<keyword evidence="3" id="KW-1185">Reference proteome</keyword>
<proteinExistence type="predicted"/>
<dbReference type="Proteomes" id="UP000600918">
    <property type="component" value="Unassembled WGS sequence"/>
</dbReference>
<sequence>MRLQVKAGIAVVSCANIERPVSVSLILGNDSAQSYLPLATLFHSERKREWEKGREEKKREEKKKEEVTGRPANFNTGQIYS</sequence>
<protein>
    <submittedName>
        <fullName evidence="2">Uncharacterized protein</fullName>
    </submittedName>
</protein>
<dbReference type="EMBL" id="JACSDY010000013">
    <property type="protein sequence ID" value="KAF7410848.1"/>
    <property type="molecule type" value="Genomic_DNA"/>
</dbReference>
<dbReference type="AlphaFoldDB" id="A0A834KQ22"/>
<organism evidence="2 3">
    <name type="scientific">Vespula pensylvanica</name>
    <name type="common">Western yellow jacket</name>
    <name type="synonym">Wasp</name>
    <dbReference type="NCBI Taxonomy" id="30213"/>
    <lineage>
        <taxon>Eukaryota</taxon>
        <taxon>Metazoa</taxon>
        <taxon>Ecdysozoa</taxon>
        <taxon>Arthropoda</taxon>
        <taxon>Hexapoda</taxon>
        <taxon>Insecta</taxon>
        <taxon>Pterygota</taxon>
        <taxon>Neoptera</taxon>
        <taxon>Endopterygota</taxon>
        <taxon>Hymenoptera</taxon>
        <taxon>Apocrita</taxon>
        <taxon>Aculeata</taxon>
        <taxon>Vespoidea</taxon>
        <taxon>Vespidae</taxon>
        <taxon>Vespinae</taxon>
        <taxon>Vespula</taxon>
    </lineage>
</organism>
<evidence type="ECO:0000256" key="1">
    <source>
        <dbReference type="SAM" id="MobiDB-lite"/>
    </source>
</evidence>
<feature type="compositionally biased region" description="Basic and acidic residues" evidence="1">
    <location>
        <begin position="47"/>
        <end position="68"/>
    </location>
</feature>
<evidence type="ECO:0000313" key="2">
    <source>
        <dbReference type="EMBL" id="KAF7410848.1"/>
    </source>
</evidence>
<comment type="caution">
    <text evidence="2">The sequence shown here is derived from an EMBL/GenBank/DDBJ whole genome shotgun (WGS) entry which is preliminary data.</text>
</comment>
<feature type="region of interest" description="Disordered" evidence="1">
    <location>
        <begin position="47"/>
        <end position="81"/>
    </location>
</feature>
<name>A0A834KQ22_VESPE</name>
<evidence type="ECO:0000313" key="3">
    <source>
        <dbReference type="Proteomes" id="UP000600918"/>
    </source>
</evidence>
<gene>
    <name evidence="2" type="ORF">H0235_013455</name>
</gene>
<accession>A0A834KQ22</accession>
<reference evidence="2" key="1">
    <citation type="journal article" date="2020" name="G3 (Bethesda)">
        <title>High-Quality Assemblies for Three Invasive Social Wasps from the &lt;i&gt;Vespula&lt;/i&gt; Genus.</title>
        <authorList>
            <person name="Harrop T.W.R."/>
            <person name="Guhlin J."/>
            <person name="McLaughlin G.M."/>
            <person name="Permina E."/>
            <person name="Stockwell P."/>
            <person name="Gilligan J."/>
            <person name="Le Lec M.F."/>
            <person name="Gruber M.A.M."/>
            <person name="Quinn O."/>
            <person name="Lovegrove M."/>
            <person name="Duncan E.J."/>
            <person name="Remnant E.J."/>
            <person name="Van Eeckhoven J."/>
            <person name="Graham B."/>
            <person name="Knapp R.A."/>
            <person name="Langford K.W."/>
            <person name="Kronenberg Z."/>
            <person name="Press M.O."/>
            <person name="Eacker S.M."/>
            <person name="Wilson-Rankin E.E."/>
            <person name="Purcell J."/>
            <person name="Lester P.J."/>
            <person name="Dearden P.K."/>
        </authorList>
    </citation>
    <scope>NUCLEOTIDE SEQUENCE</scope>
    <source>
        <strain evidence="2">Volc-1</strain>
    </source>
</reference>